<dbReference type="GO" id="GO:0003824">
    <property type="term" value="F:catalytic activity"/>
    <property type="evidence" value="ECO:0007669"/>
    <property type="project" value="UniProtKB-ARBA"/>
</dbReference>
<evidence type="ECO:0000259" key="7">
    <source>
        <dbReference type="PROSITE" id="PS50887"/>
    </source>
</evidence>
<dbReference type="Gene3D" id="3.30.450.350">
    <property type="entry name" value="CHASE domain"/>
    <property type="match status" value="1"/>
</dbReference>
<accession>A0AB36JZB9</accession>
<dbReference type="CDD" id="cd01948">
    <property type="entry name" value="EAL"/>
    <property type="match status" value="1"/>
</dbReference>
<dbReference type="SUPFAM" id="SSF141868">
    <property type="entry name" value="EAL domain-like"/>
    <property type="match status" value="1"/>
</dbReference>
<dbReference type="AlphaFoldDB" id="A0AB36JZB9"/>
<dbReference type="PANTHER" id="PTHR44757">
    <property type="entry name" value="DIGUANYLATE CYCLASE DGCP"/>
    <property type="match status" value="1"/>
</dbReference>
<evidence type="ECO:0000313" key="8">
    <source>
        <dbReference type="EMBL" id="OOE40613.1"/>
    </source>
</evidence>
<keyword evidence="3 5" id="KW-1133">Transmembrane helix</keyword>
<dbReference type="GO" id="GO:0016020">
    <property type="term" value="C:membrane"/>
    <property type="evidence" value="ECO:0007669"/>
    <property type="project" value="UniProtKB-SubCell"/>
</dbReference>
<dbReference type="InterPro" id="IPR043128">
    <property type="entry name" value="Rev_trsase/Diguanyl_cyclase"/>
</dbReference>
<dbReference type="Gene3D" id="3.30.70.270">
    <property type="match status" value="1"/>
</dbReference>
<dbReference type="Pfam" id="PF03924">
    <property type="entry name" value="CHASE"/>
    <property type="match status" value="1"/>
</dbReference>
<dbReference type="InterPro" id="IPR000160">
    <property type="entry name" value="GGDEF_dom"/>
</dbReference>
<keyword evidence="4 5" id="KW-0472">Membrane</keyword>
<evidence type="ECO:0000256" key="1">
    <source>
        <dbReference type="ARBA" id="ARBA00004370"/>
    </source>
</evidence>
<dbReference type="InterPro" id="IPR029787">
    <property type="entry name" value="Nucleotide_cyclase"/>
</dbReference>
<evidence type="ECO:0000256" key="4">
    <source>
        <dbReference type="ARBA" id="ARBA00023136"/>
    </source>
</evidence>
<dbReference type="NCBIfam" id="TIGR00254">
    <property type="entry name" value="GGDEF"/>
    <property type="match status" value="1"/>
</dbReference>
<gene>
    <name evidence="8" type="ORF">BZG00_04205</name>
</gene>
<dbReference type="InterPro" id="IPR052155">
    <property type="entry name" value="Biofilm_reg_signaling"/>
</dbReference>
<evidence type="ECO:0000313" key="9">
    <source>
        <dbReference type="Proteomes" id="UP000189021"/>
    </source>
</evidence>
<dbReference type="SMART" id="SM00267">
    <property type="entry name" value="GGDEF"/>
    <property type="match status" value="1"/>
</dbReference>
<comment type="subcellular location">
    <subcellularLocation>
        <location evidence="1">Membrane</location>
    </subcellularLocation>
</comment>
<evidence type="ECO:0000256" key="2">
    <source>
        <dbReference type="ARBA" id="ARBA00022692"/>
    </source>
</evidence>
<dbReference type="InterPro" id="IPR042240">
    <property type="entry name" value="CHASE_sf"/>
</dbReference>
<feature type="transmembrane region" description="Helical" evidence="5">
    <location>
        <begin position="268"/>
        <end position="293"/>
    </location>
</feature>
<dbReference type="InterPro" id="IPR006189">
    <property type="entry name" value="CHASE_dom"/>
</dbReference>
<dbReference type="RefSeq" id="WP_162274066.1">
    <property type="nucleotide sequence ID" value="NZ_CP040022.1"/>
</dbReference>
<dbReference type="SMART" id="SM01079">
    <property type="entry name" value="CHASE"/>
    <property type="match status" value="1"/>
</dbReference>
<evidence type="ECO:0000259" key="6">
    <source>
        <dbReference type="PROSITE" id="PS50883"/>
    </source>
</evidence>
<keyword evidence="2 5" id="KW-0812">Transmembrane</keyword>
<feature type="domain" description="GGDEF" evidence="7">
    <location>
        <begin position="346"/>
        <end position="477"/>
    </location>
</feature>
<dbReference type="Pfam" id="PF00990">
    <property type="entry name" value="GGDEF"/>
    <property type="match status" value="1"/>
</dbReference>
<evidence type="ECO:0008006" key="10">
    <source>
        <dbReference type="Google" id="ProtNLM"/>
    </source>
</evidence>
<dbReference type="PROSITE" id="PS50883">
    <property type="entry name" value="EAL"/>
    <property type="match status" value="1"/>
</dbReference>
<dbReference type="PROSITE" id="PS50887">
    <property type="entry name" value="GGDEF"/>
    <property type="match status" value="1"/>
</dbReference>
<name>A0AB36JZB9_9GAMM</name>
<sequence>MIALIAGWSVYTLENQRQQSRFSTDVEKQRHTLSKAFSQLYELQLSAQLYLQQEGGLTRDKFHAFIDNHTQKRSGLDSVMWLPRVNRAELKQFAAQHGHYHPFPPLNNHACQWVMRGDTFPALYLSPKAAAEGYSGWRADAQCENTVTMERAYFKRQPVARLIHNEQGHGVRWFAAITARDGQLAGFLATTLYFDTFLPTLWQDDTPAPDMGLIAREAFGHQQMFATHSTQALQTWRNTHSPDITIPIAGSEEGLVIRFTHLRGLHTGLLYGVLVGLLVLSLGLSVLASFWSYANRLSLAQHLVNKQTRQLTHQAHHDTLTGLANRAALDNALEGALQQVSAQYSEHFTLLFIDLDRFKVVNDSLGHVTGDTLLKQVAKRLTQSVSGERVFRFGGDEFIILLKADSSLALAQTKAKHLLQALSAPYKVDEHMINLSASIGIASVNKANASVTDIIQQADIAMYHAKQTRDRLAIFQPAMLAKVQQRFIVEQDLKKGLAQQQFHLMFQPIFDGEHETLSHAEALLRWQHPTLGSISPAEFIPIAEETGYIIELGDWVLEQVADVLDSWHIRFPTNQCPSITVNVSAKQCQSATFADDVASLIARHQFAPQCLGLEMTETALLEHSETVGKNLHQLHALGIKLYLDDFGTGYSSLSLLRQYPFSVIKMDRSFIMDIDQPNGKAAPLCRGMIAMAHAVGLTVVAEGVETKQQLGWLRQHQCDYLQGYVLSRPIARTALEDWLLPKSHQRMVLVHG</sequence>
<dbReference type="PANTHER" id="PTHR44757:SF2">
    <property type="entry name" value="BIOFILM ARCHITECTURE MAINTENANCE PROTEIN MBAA"/>
    <property type="match status" value="1"/>
</dbReference>
<dbReference type="InterPro" id="IPR035919">
    <property type="entry name" value="EAL_sf"/>
</dbReference>
<dbReference type="SMART" id="SM00052">
    <property type="entry name" value="EAL"/>
    <property type="match status" value="1"/>
</dbReference>
<dbReference type="EMBL" id="MUEK01000003">
    <property type="protein sequence ID" value="OOE40613.1"/>
    <property type="molecule type" value="Genomic_DNA"/>
</dbReference>
<dbReference type="SUPFAM" id="SSF55073">
    <property type="entry name" value="Nucleotide cyclase"/>
    <property type="match status" value="1"/>
</dbReference>
<dbReference type="GO" id="GO:0007165">
    <property type="term" value="P:signal transduction"/>
    <property type="evidence" value="ECO:0007669"/>
    <property type="project" value="UniProtKB-ARBA"/>
</dbReference>
<keyword evidence="9" id="KW-1185">Reference proteome</keyword>
<proteinExistence type="predicted"/>
<evidence type="ECO:0000256" key="3">
    <source>
        <dbReference type="ARBA" id="ARBA00022989"/>
    </source>
</evidence>
<dbReference type="Gene3D" id="3.20.20.450">
    <property type="entry name" value="EAL domain"/>
    <property type="match status" value="1"/>
</dbReference>
<comment type="caution">
    <text evidence="8">The sequence shown here is derived from an EMBL/GenBank/DDBJ whole genome shotgun (WGS) entry which is preliminary data.</text>
</comment>
<dbReference type="InterPro" id="IPR001633">
    <property type="entry name" value="EAL_dom"/>
</dbReference>
<evidence type="ECO:0000256" key="5">
    <source>
        <dbReference type="SAM" id="Phobius"/>
    </source>
</evidence>
<dbReference type="CDD" id="cd01949">
    <property type="entry name" value="GGDEF"/>
    <property type="match status" value="1"/>
</dbReference>
<dbReference type="Proteomes" id="UP000189021">
    <property type="component" value="Unassembled WGS sequence"/>
</dbReference>
<feature type="domain" description="EAL" evidence="6">
    <location>
        <begin position="486"/>
        <end position="743"/>
    </location>
</feature>
<protein>
    <recommendedName>
        <fullName evidence="10">EAL domain-containing protein</fullName>
    </recommendedName>
</protein>
<reference evidence="8 9" key="1">
    <citation type="journal article" date="2017" name="Genome Announc.">
        <title>Draft Genome Sequences of Salinivibrio proteolyticus, Salinivibrio sharmensis, Salinivibrio siamensis, Salinivibrio costicola subsp. alcaliphilus, Salinivibrio costicola subsp. vallismortis, and 29 New Isolates Belonging to the Genus Salinivibrio.</title>
        <authorList>
            <person name="Lopez-Hermoso C."/>
            <person name="de la Haba R.R."/>
            <person name="Sanchez-Porro C."/>
            <person name="Bayliss S.C."/>
            <person name="Feil E.J."/>
            <person name="Ventosa A."/>
        </authorList>
    </citation>
    <scope>NUCLEOTIDE SEQUENCE [LARGE SCALE GENOMIC DNA]</scope>
    <source>
        <strain evidence="8 9">AL184</strain>
    </source>
</reference>
<dbReference type="Pfam" id="PF00563">
    <property type="entry name" value="EAL"/>
    <property type="match status" value="1"/>
</dbReference>
<organism evidence="8 9">
    <name type="scientific">Salinivibrio kushneri</name>
    <dbReference type="NCBI Taxonomy" id="1908198"/>
    <lineage>
        <taxon>Bacteria</taxon>
        <taxon>Pseudomonadati</taxon>
        <taxon>Pseudomonadota</taxon>
        <taxon>Gammaproteobacteria</taxon>
        <taxon>Vibrionales</taxon>
        <taxon>Vibrionaceae</taxon>
        <taxon>Salinivibrio</taxon>
    </lineage>
</organism>